<evidence type="ECO:0000313" key="3">
    <source>
        <dbReference type="EMBL" id="KAF2210863.1"/>
    </source>
</evidence>
<feature type="region of interest" description="Disordered" evidence="2">
    <location>
        <begin position="833"/>
        <end position="902"/>
    </location>
</feature>
<dbReference type="EMBL" id="ML992679">
    <property type="protein sequence ID" value="KAF2210863.1"/>
    <property type="molecule type" value="Genomic_DNA"/>
</dbReference>
<evidence type="ECO:0000256" key="1">
    <source>
        <dbReference type="SAM" id="Coils"/>
    </source>
</evidence>
<feature type="compositionally biased region" description="Low complexity" evidence="2">
    <location>
        <begin position="607"/>
        <end position="620"/>
    </location>
</feature>
<feature type="region of interest" description="Disordered" evidence="2">
    <location>
        <begin position="165"/>
        <end position="208"/>
    </location>
</feature>
<feature type="compositionally biased region" description="Basic and acidic residues" evidence="2">
    <location>
        <begin position="539"/>
        <end position="560"/>
    </location>
</feature>
<evidence type="ECO:0000313" key="4">
    <source>
        <dbReference type="Proteomes" id="UP000799539"/>
    </source>
</evidence>
<organism evidence="3 4">
    <name type="scientific">Cercospora zeae-maydis SCOH1-5</name>
    <dbReference type="NCBI Taxonomy" id="717836"/>
    <lineage>
        <taxon>Eukaryota</taxon>
        <taxon>Fungi</taxon>
        <taxon>Dikarya</taxon>
        <taxon>Ascomycota</taxon>
        <taxon>Pezizomycotina</taxon>
        <taxon>Dothideomycetes</taxon>
        <taxon>Dothideomycetidae</taxon>
        <taxon>Mycosphaerellales</taxon>
        <taxon>Mycosphaerellaceae</taxon>
        <taxon>Cercospora</taxon>
    </lineage>
</organism>
<feature type="compositionally biased region" description="Polar residues" evidence="2">
    <location>
        <begin position="445"/>
        <end position="464"/>
    </location>
</feature>
<gene>
    <name evidence="3" type="ORF">CERZMDRAFT_99027</name>
</gene>
<name>A0A6A6FC20_9PEZI</name>
<feature type="compositionally biased region" description="Low complexity" evidence="2">
    <location>
        <begin position="850"/>
        <end position="862"/>
    </location>
</feature>
<proteinExistence type="predicted"/>
<accession>A0A6A6FC20</accession>
<keyword evidence="1" id="KW-0175">Coiled coil</keyword>
<evidence type="ECO:0000256" key="2">
    <source>
        <dbReference type="SAM" id="MobiDB-lite"/>
    </source>
</evidence>
<feature type="region of interest" description="Disordered" evidence="2">
    <location>
        <begin position="411"/>
        <end position="679"/>
    </location>
</feature>
<feature type="coiled-coil region" evidence="1">
    <location>
        <begin position="347"/>
        <end position="374"/>
    </location>
</feature>
<reference evidence="3" key="1">
    <citation type="journal article" date="2020" name="Stud. Mycol.">
        <title>101 Dothideomycetes genomes: a test case for predicting lifestyles and emergence of pathogens.</title>
        <authorList>
            <person name="Haridas S."/>
            <person name="Albert R."/>
            <person name="Binder M."/>
            <person name="Bloem J."/>
            <person name="Labutti K."/>
            <person name="Salamov A."/>
            <person name="Andreopoulos B."/>
            <person name="Baker S."/>
            <person name="Barry K."/>
            <person name="Bills G."/>
            <person name="Bluhm B."/>
            <person name="Cannon C."/>
            <person name="Castanera R."/>
            <person name="Culley D."/>
            <person name="Daum C."/>
            <person name="Ezra D."/>
            <person name="Gonzalez J."/>
            <person name="Henrissat B."/>
            <person name="Kuo A."/>
            <person name="Liang C."/>
            <person name="Lipzen A."/>
            <person name="Lutzoni F."/>
            <person name="Magnuson J."/>
            <person name="Mondo S."/>
            <person name="Nolan M."/>
            <person name="Ohm R."/>
            <person name="Pangilinan J."/>
            <person name="Park H.-J."/>
            <person name="Ramirez L."/>
            <person name="Alfaro M."/>
            <person name="Sun H."/>
            <person name="Tritt A."/>
            <person name="Yoshinaga Y."/>
            <person name="Zwiers L.-H."/>
            <person name="Turgeon B."/>
            <person name="Goodwin S."/>
            <person name="Spatafora J."/>
            <person name="Crous P."/>
            <person name="Grigoriev I."/>
        </authorList>
    </citation>
    <scope>NUCLEOTIDE SEQUENCE</scope>
    <source>
        <strain evidence="3">SCOH1-5</strain>
    </source>
</reference>
<protein>
    <submittedName>
        <fullName evidence="3">Uncharacterized protein</fullName>
    </submittedName>
</protein>
<dbReference type="OrthoDB" id="5423516at2759"/>
<sequence>MPTLKQISCSLEVGSNTRLKEYGHSYTDGGVEAFVAIPDAQIPFRLRVTSTGYIAPGLAAYVFMDGVYQCNRNRQRLTMPSPASLVEPHEYEVDFTLRQKEEKTSDGLFVAREWTAPADRAPDYSSSYAQSLGTIEVVILRCKDGGGRHEAIDPAHTVVHVRSAKASHPRPASVVQAASETKPGVKAPSQVPATKAPTKPPSSKAASEADAFGGMFGLFDGAPDDPFADCDGVNDQYRVDNERDAFRYATRRRPPPDYQWDARQGLYRHVPALDRYPQRFVDDSLDVQPTRSNPPSLESHAERGDFVFVEESAKQIGMLIEQGSDQAKKHFIMEQEAIAHRRDPEVFQSMTSTLQRKAQEIANLNDEISGLYRSIDACMRSMDKQDWQRVRGFLHQQRILPEMRIELATPLPTPVSRPVEPADDDWQPFGTGKHRASLSERKRQQQNQRAASNGVWQTPPQTRHANQDIDGTGKWTQDNALGPHARDSPHTSNDGGTGRSNQQDDANQDGGTWGQAEGGNDAWGRGNGPQQEHGGWPANEDRLAGDDWKQLQNDQNKESDGNTAQHDGWGGGGGCDDRANNGNSGDAQDGAWGNPGENKDGNDQADDWNQGQDNDQPDQGVNEQDVNAPDAWAGQQNDDQVGGWGNEQKAGSVGGPKKAASQASAWRNDGAQHKAPTGIATTVSALRPVIKPYWGEWATRADDQSKPRAQPRDAYVYPAPPSIAAPPGKAPSVSHGVQAGRGANYMHKLHRPEYLDTMQQPYAIFTFKYRSKDALEKILGRKIDTSNLQKAAHEVEQEKLMRLPKDELVAELMRRQTLGTSSIRRASRIPLAEAAATAPSKTGRDEVKPSDSVSNANVANSDDWQEVGQGAVQAGNSVRGTSEGHWGKNDPQLNQTGGGAVW</sequence>
<feature type="compositionally biased region" description="Polar residues" evidence="2">
    <location>
        <begin position="490"/>
        <end position="505"/>
    </location>
</feature>
<dbReference type="AlphaFoldDB" id="A0A6A6FC20"/>
<keyword evidence="4" id="KW-1185">Reference proteome</keyword>
<dbReference type="Proteomes" id="UP000799539">
    <property type="component" value="Unassembled WGS sequence"/>
</dbReference>